<name>A0A5C1QMN1_9SPIO</name>
<dbReference type="Proteomes" id="UP000324209">
    <property type="component" value="Chromosome"/>
</dbReference>
<proteinExistence type="predicted"/>
<feature type="signal peptide" evidence="1">
    <location>
        <begin position="1"/>
        <end position="18"/>
    </location>
</feature>
<dbReference type="PROSITE" id="PS51257">
    <property type="entry name" value="PROKAR_LIPOPROTEIN"/>
    <property type="match status" value="1"/>
</dbReference>
<evidence type="ECO:0000313" key="2">
    <source>
        <dbReference type="EMBL" id="QEN07804.1"/>
    </source>
</evidence>
<evidence type="ECO:0000256" key="1">
    <source>
        <dbReference type="SAM" id="SignalP"/>
    </source>
</evidence>
<feature type="chain" id="PRO_5023141823" description="LamG domain-containing protein" evidence="1">
    <location>
        <begin position="19"/>
        <end position="686"/>
    </location>
</feature>
<dbReference type="EMBL" id="CP036150">
    <property type="protein sequence ID" value="QEN07804.1"/>
    <property type="molecule type" value="Genomic_DNA"/>
</dbReference>
<dbReference type="OrthoDB" id="5446117at2"/>
<dbReference type="AlphaFoldDB" id="A0A5C1QMN1"/>
<dbReference type="RefSeq" id="WP_149485884.1">
    <property type="nucleotide sequence ID" value="NZ_CP036150.1"/>
</dbReference>
<evidence type="ECO:0000313" key="3">
    <source>
        <dbReference type="Proteomes" id="UP000324209"/>
    </source>
</evidence>
<protein>
    <recommendedName>
        <fullName evidence="4">LamG domain-containing protein</fullName>
    </recommendedName>
</protein>
<keyword evidence="1" id="KW-0732">Signal</keyword>
<evidence type="ECO:0008006" key="4">
    <source>
        <dbReference type="Google" id="ProtNLM"/>
    </source>
</evidence>
<dbReference type="Pfam" id="PF13385">
    <property type="entry name" value="Laminin_G_3"/>
    <property type="match status" value="1"/>
</dbReference>
<dbReference type="SUPFAM" id="SSF49899">
    <property type="entry name" value="Concanavalin A-like lectins/glucanases"/>
    <property type="match status" value="1"/>
</dbReference>
<dbReference type="Gene3D" id="2.60.120.200">
    <property type="match status" value="1"/>
</dbReference>
<organism evidence="2 3">
    <name type="scientific">Oceanispirochaeta crateris</name>
    <dbReference type="NCBI Taxonomy" id="2518645"/>
    <lineage>
        <taxon>Bacteria</taxon>
        <taxon>Pseudomonadati</taxon>
        <taxon>Spirochaetota</taxon>
        <taxon>Spirochaetia</taxon>
        <taxon>Spirochaetales</taxon>
        <taxon>Spirochaetaceae</taxon>
        <taxon>Oceanispirochaeta</taxon>
    </lineage>
</organism>
<keyword evidence="3" id="KW-1185">Reference proteome</keyword>
<gene>
    <name evidence="2" type="ORF">EXM22_07305</name>
</gene>
<reference evidence="2 3" key="1">
    <citation type="submission" date="2019-02" db="EMBL/GenBank/DDBJ databases">
        <title>Complete Genome Sequence and Methylome Analysis of free living Spirochaetas.</title>
        <authorList>
            <person name="Fomenkov A."/>
            <person name="Dubinina G."/>
            <person name="Leshcheva N."/>
            <person name="Mikheeva N."/>
            <person name="Grabovich M."/>
            <person name="Vincze T."/>
            <person name="Roberts R.J."/>
        </authorList>
    </citation>
    <scope>NUCLEOTIDE SEQUENCE [LARGE SCALE GENOMIC DNA]</scope>
    <source>
        <strain evidence="2 3">K2</strain>
    </source>
</reference>
<dbReference type="InterPro" id="IPR013320">
    <property type="entry name" value="ConA-like_dom_sf"/>
</dbReference>
<accession>A0A5C1QMN1</accession>
<dbReference type="KEGG" id="ock:EXM22_07305"/>
<sequence length="686" mass="75576">MKKIIEMTLFMIMIVSLAACRDTGSLSVDTVSTEKINNPSDWTIIAPTGGDISDLESNFLQTFEIEKITGLEERGVRPVLLFDKAEFTSGRATVPVWSNPTSFSSGSLSDYPEAGLTTSWTAEPAGFTSIGGDTVYRIVSTTTYPVSNTLLESYVEEYFVADAGVTDTWNSEDIIVDADGNEDSLYRVKMEITFDDGTIRYEQIVKIIAATDFEDGFAPLDLLGSLSYPDFSYPESDSSAQFSSVVIYSQDIANAHDYWFWDGSVTGALLGVRYYTEHFTDGGSSYTGTMVAYERAIETYTTLGGSFAGQLDGVFVGSEHTTLAESVMRKEVVYEVIADVVQSGAVDGNTVMRTHVVDTSGSSGRDFLMQQLNDDATVFHDWDSAPYHIPSGTTADEIEFTIPQSDVVINQYLENPDGDALPLILSEAEYSGTDSDFKDLYQSIQSGEASEAIINGDDINQITVDYFYDQYFPDVDGTRTSIMDDVGVALYDGAHGTLIAESDNSGSTGDLALNPVDAGTIEAWVYVDSHGDFAGIVHKGINHDFTDEGYTMQFWTGGKVTFGIVEQSPRYKYSLQTSSVSLNTEKWYYVVGRWDNTKVYLDLFYDNASGLTQKRSYSSTNSLSSKKPYPQSGPLIIGSQYLEGYGRAGYYGFDGKINGIFISDYLKSDAELIDFYDYMKDKTQTW</sequence>